<sequence length="422" mass="47802">MKKIVLFVFIFSFISCNNDDDSETINQLHLSENIEVYEENLIENSLVLAIENGGNTSYLLNKQGQRLHQWDFDTNLGNDLELLPDGNLIGMFKVFGPDISFGGSGGTIKILNSNSGVEWQYTYASNNYIAHHDVELLPNGNVLFIAWERVYGLVAQTNGVNVADDIFPETLVEVNPTTNQIVWKWNSFDHIIQDFDANDLNFGSINENPQRIDINYNSSANGGDIMHANGIDYDETNDIIYLSVNNYSEIWVIDHSTTTIEAASNTGGNYNKGGDLVYRFGNPEAYNSIGNRLFYNNHFPNLIEKDVPGKDNMLVFVNKDNNLEQSAVYELELPVPFNLLPNTNNEPNIVWEFTDPTMYSRIISGAVRLKNGNTLICDGAYGFWEITQDGVIAWKYNSQNTNMWRGYNYYQDDNALSFLDLQ</sequence>
<reference evidence="1 2" key="1">
    <citation type="submission" date="2023-01" db="EMBL/GenBank/DDBJ databases">
        <title>Psychroserpens ponticola sp. nov., isolated from seawater.</title>
        <authorList>
            <person name="Kristyanto S."/>
            <person name="Jung J."/>
            <person name="Kim J.M."/>
            <person name="Jeon C.O."/>
        </authorList>
    </citation>
    <scope>NUCLEOTIDE SEQUENCE [LARGE SCALE GENOMIC DNA]</scope>
    <source>
        <strain evidence="1 2">MSW6</strain>
    </source>
</reference>
<dbReference type="SUPFAM" id="SSF50969">
    <property type="entry name" value="YVTN repeat-like/Quinoprotein amine dehydrogenase"/>
    <property type="match status" value="1"/>
</dbReference>
<dbReference type="PROSITE" id="PS51257">
    <property type="entry name" value="PROKAR_LIPOPROTEIN"/>
    <property type="match status" value="1"/>
</dbReference>
<dbReference type="Proteomes" id="UP001202717">
    <property type="component" value="Chromosome"/>
</dbReference>
<evidence type="ECO:0000313" key="2">
    <source>
        <dbReference type="Proteomes" id="UP001202717"/>
    </source>
</evidence>
<gene>
    <name evidence="1" type="ORF">MUN68_001455</name>
</gene>
<dbReference type="InterPro" id="IPR011044">
    <property type="entry name" value="Quino_amine_DH_bsu"/>
</dbReference>
<protein>
    <submittedName>
        <fullName evidence="1">Aryl-sulfate sulfotransferase</fullName>
    </submittedName>
</protein>
<name>A0ABY7RYN1_9FLAO</name>
<dbReference type="InterPro" id="IPR053143">
    <property type="entry name" value="Arylsulfate_ST"/>
</dbReference>
<dbReference type="InterPro" id="IPR010262">
    <property type="entry name" value="Arylsulfotransferase_bact"/>
</dbReference>
<dbReference type="PANTHER" id="PTHR35340:SF5">
    <property type="entry name" value="ASST-DOMAIN-CONTAINING PROTEIN"/>
    <property type="match status" value="1"/>
</dbReference>
<dbReference type="RefSeq" id="WP_249995088.1">
    <property type="nucleotide sequence ID" value="NZ_CP116221.1"/>
</dbReference>
<keyword evidence="2" id="KW-1185">Reference proteome</keyword>
<dbReference type="Pfam" id="PF05935">
    <property type="entry name" value="Arylsulfotrans"/>
    <property type="match status" value="1"/>
</dbReference>
<dbReference type="PANTHER" id="PTHR35340">
    <property type="entry name" value="PQQ ENZYME REPEAT PROTEIN-RELATED"/>
    <property type="match status" value="1"/>
</dbReference>
<evidence type="ECO:0000313" key="1">
    <source>
        <dbReference type="EMBL" id="WCO02167.1"/>
    </source>
</evidence>
<dbReference type="EMBL" id="CP116221">
    <property type="protein sequence ID" value="WCO02167.1"/>
    <property type="molecule type" value="Genomic_DNA"/>
</dbReference>
<organism evidence="1 2">
    <name type="scientific">Psychroserpens ponticola</name>
    <dbReference type="NCBI Taxonomy" id="2932268"/>
    <lineage>
        <taxon>Bacteria</taxon>
        <taxon>Pseudomonadati</taxon>
        <taxon>Bacteroidota</taxon>
        <taxon>Flavobacteriia</taxon>
        <taxon>Flavobacteriales</taxon>
        <taxon>Flavobacteriaceae</taxon>
        <taxon>Psychroserpens</taxon>
    </lineage>
</organism>
<proteinExistence type="predicted"/>
<accession>A0ABY7RYN1</accession>